<comment type="caution">
    <text evidence="2">The sequence shown here is derived from an EMBL/GenBank/DDBJ whole genome shotgun (WGS) entry which is preliminary data.</text>
</comment>
<dbReference type="InterPro" id="IPR044925">
    <property type="entry name" value="His-Me_finger_sf"/>
</dbReference>
<accession>A0A0F9UXF1</accession>
<reference evidence="2" key="1">
    <citation type="journal article" date="2015" name="Nature">
        <title>Complex archaea that bridge the gap between prokaryotes and eukaryotes.</title>
        <authorList>
            <person name="Spang A."/>
            <person name="Saw J.H."/>
            <person name="Jorgensen S.L."/>
            <person name="Zaremba-Niedzwiedzka K."/>
            <person name="Martijn J."/>
            <person name="Lind A.E."/>
            <person name="van Eijk R."/>
            <person name="Schleper C."/>
            <person name="Guy L."/>
            <person name="Ettema T.J."/>
        </authorList>
    </citation>
    <scope>NUCLEOTIDE SEQUENCE</scope>
</reference>
<protein>
    <recommendedName>
        <fullName evidence="1">HNH nuclease domain-containing protein</fullName>
    </recommendedName>
</protein>
<sequence length="83" mass="10064">MSDYNTTSKKGKTVLKHRLIWEEHYGKIPNGKIIHHINRERKDNRIENLQMVSRGEHTKLHPKKRNIRNRLYFHTNPQKPKDI</sequence>
<dbReference type="SUPFAM" id="SSF54060">
    <property type="entry name" value="His-Me finger endonucleases"/>
    <property type="match status" value="1"/>
</dbReference>
<dbReference type="InterPro" id="IPR003615">
    <property type="entry name" value="HNH_nuc"/>
</dbReference>
<dbReference type="EMBL" id="LAZR01000515">
    <property type="protein sequence ID" value="KKN65861.1"/>
    <property type="molecule type" value="Genomic_DNA"/>
</dbReference>
<feature type="domain" description="HNH nuclease" evidence="1">
    <location>
        <begin position="10"/>
        <end position="58"/>
    </location>
</feature>
<evidence type="ECO:0000313" key="2">
    <source>
        <dbReference type="EMBL" id="KKN65861.1"/>
    </source>
</evidence>
<organism evidence="2">
    <name type="scientific">marine sediment metagenome</name>
    <dbReference type="NCBI Taxonomy" id="412755"/>
    <lineage>
        <taxon>unclassified sequences</taxon>
        <taxon>metagenomes</taxon>
        <taxon>ecological metagenomes</taxon>
    </lineage>
</organism>
<gene>
    <name evidence="2" type="ORF">LCGC14_0477970</name>
</gene>
<dbReference type="Pfam" id="PF13392">
    <property type="entry name" value="HNH_3"/>
    <property type="match status" value="1"/>
</dbReference>
<proteinExistence type="predicted"/>
<dbReference type="SMART" id="SM00507">
    <property type="entry name" value="HNHc"/>
    <property type="match status" value="1"/>
</dbReference>
<evidence type="ECO:0000259" key="1">
    <source>
        <dbReference type="SMART" id="SM00507"/>
    </source>
</evidence>
<dbReference type="AlphaFoldDB" id="A0A0F9UXF1"/>
<dbReference type="Gene3D" id="3.90.75.20">
    <property type="match status" value="1"/>
</dbReference>
<name>A0A0F9UXF1_9ZZZZ</name>